<dbReference type="Gene3D" id="1.10.3480.10">
    <property type="entry name" value="TorD-like"/>
    <property type="match status" value="1"/>
</dbReference>
<dbReference type="RefSeq" id="WP_035342180.1">
    <property type="nucleotide sequence ID" value="NZ_LT615367.1"/>
</dbReference>
<dbReference type="InterPro" id="IPR036411">
    <property type="entry name" value="TorD-like_sf"/>
</dbReference>
<dbReference type="AlphaFoldDB" id="A0A375AB00"/>
<name>A0A375AB00_9GAMM</name>
<accession>A0A375AB00</accession>
<dbReference type="SUPFAM" id="SSF89155">
    <property type="entry name" value="TorD-like"/>
    <property type="match status" value="1"/>
</dbReference>
<keyword evidence="1" id="KW-0143">Chaperone</keyword>
<dbReference type="InterPro" id="IPR050289">
    <property type="entry name" value="TorD/DmsD_chaperones"/>
</dbReference>
<sequence>MNEFSMVCRILGTLFNRPPQDPLLEPLLNLISQGKLAQQWPLAQDELMARWQRSVDVPALQADYDALFGAAPAVPPRRGDWLEEAPETEVRTFLQQRGMPLGEGPADKFGSLLLAASWLEDQAQEDETAAQSALFDDYVLTWSDRFLGKLESHATTPFYRTLAIICREALEAMRDELAEADADEGNDDAESA</sequence>
<protein>
    <submittedName>
        <fullName evidence="2">YcdX chaperone redox enzyme maturation protein (REMP)</fullName>
    </submittedName>
</protein>
<keyword evidence="3" id="KW-1185">Reference proteome</keyword>
<evidence type="ECO:0000313" key="2">
    <source>
        <dbReference type="EMBL" id="SLM63220.1"/>
    </source>
</evidence>
<dbReference type="Pfam" id="PF02613">
    <property type="entry name" value="Nitrate_red_del"/>
    <property type="match status" value="1"/>
</dbReference>
<reference evidence="2 3" key="1">
    <citation type="submission" date="2016-09" db="EMBL/GenBank/DDBJ databases">
        <authorList>
            <person name="Reverchon S."/>
            <person name="Nasser W."/>
            <person name="Leonard S."/>
            <person name="Brochier C."/>
            <person name="Duprey A."/>
        </authorList>
    </citation>
    <scope>NUCLEOTIDE SEQUENCE [LARGE SCALE GENOMIC DNA]</scope>
    <source>
        <strain evidence="2 3">174/2</strain>
    </source>
</reference>
<dbReference type="EMBL" id="LT615367">
    <property type="protein sequence ID" value="SLM63220.1"/>
    <property type="molecule type" value="Genomic_DNA"/>
</dbReference>
<dbReference type="InterPro" id="IPR020945">
    <property type="entry name" value="DMSO/NO3_reduct_chaperone"/>
</dbReference>
<proteinExistence type="predicted"/>
<dbReference type="Proteomes" id="UP000294820">
    <property type="component" value="Chromosome 1"/>
</dbReference>
<gene>
    <name evidence="2" type="primary">ycdY</name>
    <name evidence="2" type="ORF">DAQ1742_02327</name>
</gene>
<evidence type="ECO:0000256" key="1">
    <source>
        <dbReference type="ARBA" id="ARBA00023186"/>
    </source>
</evidence>
<dbReference type="PANTHER" id="PTHR34227:SF12">
    <property type="entry name" value="CHAPERONE PROTEIN YCDY"/>
    <property type="match status" value="1"/>
</dbReference>
<dbReference type="PANTHER" id="PTHR34227">
    <property type="entry name" value="CHAPERONE PROTEIN YCDY"/>
    <property type="match status" value="1"/>
</dbReference>
<dbReference type="KEGG" id="daq:DAQ1742_02327"/>
<dbReference type="InterPro" id="IPR026269">
    <property type="entry name" value="DmsD-type"/>
</dbReference>
<organism evidence="2 3">
    <name type="scientific">Dickeya aquatica</name>
    <dbReference type="NCBI Taxonomy" id="1401087"/>
    <lineage>
        <taxon>Bacteria</taxon>
        <taxon>Pseudomonadati</taxon>
        <taxon>Pseudomonadota</taxon>
        <taxon>Gammaproteobacteria</taxon>
        <taxon>Enterobacterales</taxon>
        <taxon>Pectobacteriaceae</taxon>
        <taxon>Dickeya</taxon>
    </lineage>
</organism>
<evidence type="ECO:0000313" key="3">
    <source>
        <dbReference type="Proteomes" id="UP000294820"/>
    </source>
</evidence>
<dbReference type="PIRSF" id="PIRSF004690">
    <property type="entry name" value="DmsD"/>
    <property type="match status" value="1"/>
</dbReference>